<name>A0ABP8DKI0_9ACTN</name>
<keyword evidence="2" id="KW-0560">Oxidoreductase</keyword>
<proteinExistence type="predicted"/>
<reference evidence="7" key="1">
    <citation type="journal article" date="2019" name="Int. J. Syst. Evol. Microbiol.">
        <title>The Global Catalogue of Microorganisms (GCM) 10K type strain sequencing project: providing services to taxonomists for standard genome sequencing and annotation.</title>
        <authorList>
            <consortium name="The Broad Institute Genomics Platform"/>
            <consortium name="The Broad Institute Genome Sequencing Center for Infectious Disease"/>
            <person name="Wu L."/>
            <person name="Ma J."/>
        </authorList>
    </citation>
    <scope>NUCLEOTIDE SEQUENCE [LARGE SCALE GENOMIC DNA]</scope>
    <source>
        <strain evidence="7">JCM 17441</strain>
    </source>
</reference>
<protein>
    <recommendedName>
        <fullName evidence="8">Multicopper oxidase</fullName>
    </recommendedName>
</protein>
<dbReference type="PANTHER" id="PTHR11709">
    <property type="entry name" value="MULTI-COPPER OXIDASE"/>
    <property type="match status" value="1"/>
</dbReference>
<keyword evidence="3" id="KW-0186">Copper</keyword>
<accession>A0ABP8DKI0</accession>
<gene>
    <name evidence="6" type="ORF">GCM10022255_077930</name>
</gene>
<dbReference type="InterPro" id="IPR008972">
    <property type="entry name" value="Cupredoxin"/>
</dbReference>
<keyword evidence="1" id="KW-0479">Metal-binding</keyword>
<evidence type="ECO:0000256" key="2">
    <source>
        <dbReference type="ARBA" id="ARBA00023002"/>
    </source>
</evidence>
<dbReference type="EMBL" id="BAABAT010000030">
    <property type="protein sequence ID" value="GAA4258188.1"/>
    <property type="molecule type" value="Genomic_DNA"/>
</dbReference>
<evidence type="ECO:0000259" key="4">
    <source>
        <dbReference type="Pfam" id="PF07731"/>
    </source>
</evidence>
<keyword evidence="7" id="KW-1185">Reference proteome</keyword>
<evidence type="ECO:0008006" key="8">
    <source>
        <dbReference type="Google" id="ProtNLM"/>
    </source>
</evidence>
<dbReference type="InterPro" id="IPR002355">
    <property type="entry name" value="Cu_oxidase_Cu_BS"/>
</dbReference>
<evidence type="ECO:0000256" key="3">
    <source>
        <dbReference type="ARBA" id="ARBA00023008"/>
    </source>
</evidence>
<evidence type="ECO:0000256" key="1">
    <source>
        <dbReference type="ARBA" id="ARBA00022723"/>
    </source>
</evidence>
<dbReference type="PANTHER" id="PTHR11709:SF394">
    <property type="entry name" value="FI03373P-RELATED"/>
    <property type="match status" value="1"/>
</dbReference>
<dbReference type="Pfam" id="PF07731">
    <property type="entry name" value="Cu-oxidase_2"/>
    <property type="match status" value="1"/>
</dbReference>
<dbReference type="SUPFAM" id="SSF49503">
    <property type="entry name" value="Cupredoxins"/>
    <property type="match status" value="3"/>
</dbReference>
<feature type="domain" description="Plastocyanin-like" evidence="4">
    <location>
        <begin position="364"/>
        <end position="464"/>
    </location>
</feature>
<dbReference type="InterPro" id="IPR045087">
    <property type="entry name" value="Cu-oxidase_fam"/>
</dbReference>
<dbReference type="Proteomes" id="UP001500620">
    <property type="component" value="Unassembled WGS sequence"/>
</dbReference>
<evidence type="ECO:0000313" key="6">
    <source>
        <dbReference type="EMBL" id="GAA4258188.1"/>
    </source>
</evidence>
<feature type="domain" description="Plastocyanin-like" evidence="5">
    <location>
        <begin position="85"/>
        <end position="195"/>
    </location>
</feature>
<dbReference type="Gene3D" id="2.60.40.420">
    <property type="entry name" value="Cupredoxins - blue copper proteins"/>
    <property type="match status" value="3"/>
</dbReference>
<dbReference type="PROSITE" id="PS00080">
    <property type="entry name" value="MULTICOPPER_OXIDASE2"/>
    <property type="match status" value="1"/>
</dbReference>
<organism evidence="6 7">
    <name type="scientific">Dactylosporangium darangshiense</name>
    <dbReference type="NCBI Taxonomy" id="579108"/>
    <lineage>
        <taxon>Bacteria</taxon>
        <taxon>Bacillati</taxon>
        <taxon>Actinomycetota</taxon>
        <taxon>Actinomycetes</taxon>
        <taxon>Micromonosporales</taxon>
        <taxon>Micromonosporaceae</taxon>
        <taxon>Dactylosporangium</taxon>
    </lineage>
</organism>
<dbReference type="InterPro" id="IPR011706">
    <property type="entry name" value="Cu-oxidase_C"/>
</dbReference>
<dbReference type="InterPro" id="IPR011707">
    <property type="entry name" value="Cu-oxidase-like_N"/>
</dbReference>
<dbReference type="CDD" id="cd04202">
    <property type="entry name" value="CuRO_D2_2dMcoN_like"/>
    <property type="match status" value="1"/>
</dbReference>
<sequence length="484" mass="50529">MSGRRWRVIGAAAAALAIAGPLGWAWQDSLMPGSYSIMDMGHPEYGGGPSHAGMHHGGASVAALTGPREGPADVSVTLVARAERITLPDGRAMAGYTLNHASPGPEIRARQGQLVEVRLVNESVSGGVTLHWHGYDVPNAEDGVAGVTQDAVAPGREHVYRFVAADAGTYWYHSHQVSHEQVRLGLFGALVVTPADAPADALALVHTYAGRRTIGGRPGVTAVPAEPGATVRVRVVNTDQGTMRAWVSGAPYRVVAVDGHDVASPPPVTSAALVLAAGGRADLEVTVPTAGGAVRVDVGAGTALVVGSSAAAAPAAPEPRATVDLLSYGSPAPLGFDPAAATRRFEYRIGRRPGFLDGRPGMWWTINGRLYPDVPMFMVDRGDVVRMTIANDSGEAHPMHLHGHHAVVLSRNGVAATGSPWWTDSLEVADGETYETAFVADNPGVWVDHCHNLAHATEGLLAHLAYTGVTTPFRIGGDGHNHPE</sequence>
<evidence type="ECO:0000259" key="5">
    <source>
        <dbReference type="Pfam" id="PF07732"/>
    </source>
</evidence>
<dbReference type="Pfam" id="PF07732">
    <property type="entry name" value="Cu-oxidase_3"/>
    <property type="match status" value="1"/>
</dbReference>
<comment type="caution">
    <text evidence="6">The sequence shown here is derived from an EMBL/GenBank/DDBJ whole genome shotgun (WGS) entry which is preliminary data.</text>
</comment>
<dbReference type="RefSeq" id="WP_345135126.1">
    <property type="nucleotide sequence ID" value="NZ_BAABAT010000030.1"/>
</dbReference>
<evidence type="ECO:0000313" key="7">
    <source>
        <dbReference type="Proteomes" id="UP001500620"/>
    </source>
</evidence>